<protein>
    <submittedName>
        <fullName evidence="1">Uncharacterized protein</fullName>
    </submittedName>
</protein>
<proteinExistence type="predicted"/>
<sequence length="92" mass="10328">MPDTSSTSTLTFRFDRTDTGGDHTATLTLYLPDPEVTQVGGRRRIGLDTAIDLYVAPGNDASRNFVRNLLITELGNRYYEYWVPDPESEGQE</sequence>
<keyword evidence="2" id="KW-1185">Reference proteome</keyword>
<accession>A0A0D0UTW0</accession>
<dbReference type="EMBL" id="KN847909">
    <property type="protein sequence ID" value="KIR38621.1"/>
    <property type="molecule type" value="Genomic_DNA"/>
</dbReference>
<evidence type="ECO:0000313" key="2">
    <source>
        <dbReference type="Proteomes" id="UP000053392"/>
    </source>
</evidence>
<dbReference type="HOGENOM" id="CLU_2196836_0_0_1"/>
<dbReference type="Proteomes" id="UP000053392">
    <property type="component" value="Unassembled WGS sequence"/>
</dbReference>
<gene>
    <name evidence="1" type="ORF">I313_05259</name>
</gene>
<organism evidence="1 2">
    <name type="scientific">Cryptococcus deuterogattii Ram5</name>
    <dbReference type="NCBI Taxonomy" id="1296110"/>
    <lineage>
        <taxon>Eukaryota</taxon>
        <taxon>Fungi</taxon>
        <taxon>Dikarya</taxon>
        <taxon>Basidiomycota</taxon>
        <taxon>Agaricomycotina</taxon>
        <taxon>Tremellomycetes</taxon>
        <taxon>Tremellales</taxon>
        <taxon>Cryptococcaceae</taxon>
        <taxon>Cryptococcus</taxon>
        <taxon>Cryptococcus gattii species complex</taxon>
    </lineage>
</organism>
<reference evidence="1 2" key="1">
    <citation type="submission" date="2015-01" db="EMBL/GenBank/DDBJ databases">
        <title>The Genome Sequence of Cryptococcus gattii Ram5.</title>
        <authorList>
            <consortium name="The Broad Institute Genomics Platform"/>
            <person name="Cuomo C."/>
            <person name="Litvintseva A."/>
            <person name="Chen Y."/>
            <person name="Heitman J."/>
            <person name="Sun S."/>
            <person name="Springer D."/>
            <person name="Dromer F."/>
            <person name="Young S."/>
            <person name="Zeng Q."/>
            <person name="Gargeya S."/>
            <person name="Abouelleil A."/>
            <person name="Alvarado L."/>
            <person name="Chapman S.B."/>
            <person name="Gainer-Dewar J."/>
            <person name="Goldberg J."/>
            <person name="Griggs A."/>
            <person name="Gujja S."/>
            <person name="Hansen M."/>
            <person name="Howarth C."/>
            <person name="Imamovic A."/>
            <person name="Larimer J."/>
            <person name="Murphy C."/>
            <person name="Naylor J."/>
            <person name="Pearson M."/>
            <person name="Priest M."/>
            <person name="Roberts A."/>
            <person name="Saif S."/>
            <person name="Shea T."/>
            <person name="Sykes S."/>
            <person name="Wortman J."/>
            <person name="Nusbaum C."/>
            <person name="Birren B."/>
        </authorList>
    </citation>
    <scope>NUCLEOTIDE SEQUENCE [LARGE SCALE GENOMIC DNA]</scope>
    <source>
        <strain evidence="1 2">Ram5</strain>
    </source>
</reference>
<dbReference type="AlphaFoldDB" id="A0A0D0UTW0"/>
<evidence type="ECO:0000313" key="1">
    <source>
        <dbReference type="EMBL" id="KIR38621.1"/>
    </source>
</evidence>
<name>A0A0D0UTW0_9TREE</name>
<dbReference type="OrthoDB" id="10319692at2759"/>